<dbReference type="STRING" id="1203610.HMPREF1536_01052"/>
<accession>A0A0F5JMB0</accession>
<dbReference type="Proteomes" id="UP000033035">
    <property type="component" value="Unassembled WGS sequence"/>
</dbReference>
<evidence type="ECO:0000256" key="8">
    <source>
        <dbReference type="ARBA" id="ARBA00022989"/>
    </source>
</evidence>
<evidence type="ECO:0000256" key="9">
    <source>
        <dbReference type="ARBA" id="ARBA00023136"/>
    </source>
</evidence>
<evidence type="ECO:0000256" key="1">
    <source>
        <dbReference type="ARBA" id="ARBA00004383"/>
    </source>
</evidence>
<dbReference type="CDD" id="cd07341">
    <property type="entry name" value="M56_BlaR1_MecR1_like"/>
    <property type="match status" value="1"/>
</dbReference>
<dbReference type="Pfam" id="PF03544">
    <property type="entry name" value="TonB_C"/>
    <property type="match status" value="1"/>
</dbReference>
<keyword evidence="5" id="KW-0997">Cell inner membrane</keyword>
<feature type="transmembrane region" description="Helical" evidence="10">
    <location>
        <begin position="6"/>
        <end position="26"/>
    </location>
</feature>
<dbReference type="RefSeq" id="WP_028730647.1">
    <property type="nucleotide sequence ID" value="NZ_KE386768.1"/>
</dbReference>
<dbReference type="GO" id="GO:0031992">
    <property type="term" value="F:energy transducer activity"/>
    <property type="evidence" value="ECO:0007669"/>
    <property type="project" value="TreeGrafter"/>
</dbReference>
<comment type="caution">
    <text evidence="12">The sequence shown here is derived from an EMBL/GenBank/DDBJ whole genome shotgun (WGS) entry which is preliminary data.</text>
</comment>
<dbReference type="GO" id="GO:0055085">
    <property type="term" value="P:transmembrane transport"/>
    <property type="evidence" value="ECO:0007669"/>
    <property type="project" value="InterPro"/>
</dbReference>
<evidence type="ECO:0000256" key="6">
    <source>
        <dbReference type="ARBA" id="ARBA00022692"/>
    </source>
</evidence>
<name>A0A0F5JMB0_9BACT</name>
<evidence type="ECO:0000256" key="10">
    <source>
        <dbReference type="SAM" id="Phobius"/>
    </source>
</evidence>
<dbReference type="FunFam" id="3.30.1150.10:FF:000002">
    <property type="entry name" value="Energy transducer TonB"/>
    <property type="match status" value="1"/>
</dbReference>
<dbReference type="InterPro" id="IPR006260">
    <property type="entry name" value="TonB/TolA_C"/>
</dbReference>
<dbReference type="Pfam" id="PF05569">
    <property type="entry name" value="Peptidase_M56"/>
    <property type="match status" value="1"/>
</dbReference>
<comment type="similarity">
    <text evidence="2">Belongs to the TonB family.</text>
</comment>
<proteinExistence type="inferred from homology"/>
<comment type="subcellular location">
    <subcellularLocation>
        <location evidence="1">Cell inner membrane</location>
        <topology evidence="1">Single-pass membrane protein</topology>
        <orientation evidence="1">Periplasmic side</orientation>
    </subcellularLocation>
</comment>
<feature type="transmembrane region" description="Helical" evidence="10">
    <location>
        <begin position="38"/>
        <end position="59"/>
    </location>
</feature>
<feature type="transmembrane region" description="Helical" evidence="10">
    <location>
        <begin position="104"/>
        <end position="126"/>
    </location>
</feature>
<dbReference type="SUPFAM" id="SSF74653">
    <property type="entry name" value="TolA/TonB C-terminal domain"/>
    <property type="match status" value="1"/>
</dbReference>
<evidence type="ECO:0000256" key="2">
    <source>
        <dbReference type="ARBA" id="ARBA00006555"/>
    </source>
</evidence>
<keyword evidence="4" id="KW-1003">Cell membrane</keyword>
<keyword evidence="8 10" id="KW-1133">Transmembrane helix</keyword>
<dbReference type="Gene3D" id="3.30.1150.10">
    <property type="match status" value="1"/>
</dbReference>
<dbReference type="InterPro" id="IPR008756">
    <property type="entry name" value="Peptidase_M56"/>
</dbReference>
<keyword evidence="13" id="KW-1185">Reference proteome</keyword>
<evidence type="ECO:0000313" key="12">
    <source>
        <dbReference type="EMBL" id="KKB58849.1"/>
    </source>
</evidence>
<dbReference type="PANTHER" id="PTHR33446:SF2">
    <property type="entry name" value="PROTEIN TONB"/>
    <property type="match status" value="1"/>
</dbReference>
<evidence type="ECO:0000313" key="13">
    <source>
        <dbReference type="Proteomes" id="UP000033035"/>
    </source>
</evidence>
<evidence type="ECO:0000259" key="11">
    <source>
        <dbReference type="PROSITE" id="PS52015"/>
    </source>
</evidence>
<dbReference type="NCBIfam" id="TIGR01352">
    <property type="entry name" value="tonB_Cterm"/>
    <property type="match status" value="1"/>
</dbReference>
<gene>
    <name evidence="12" type="ORF">HMPREF1536_01052</name>
</gene>
<dbReference type="GO" id="GO:0098797">
    <property type="term" value="C:plasma membrane protein complex"/>
    <property type="evidence" value="ECO:0007669"/>
    <property type="project" value="TreeGrafter"/>
</dbReference>
<keyword evidence="3" id="KW-0813">Transport</keyword>
<dbReference type="HOGENOM" id="CLU_013798_1_0_10"/>
<keyword evidence="7" id="KW-0653">Protein transport</keyword>
<feature type="domain" description="TonB C-terminal" evidence="11">
    <location>
        <begin position="352"/>
        <end position="442"/>
    </location>
</feature>
<evidence type="ECO:0000256" key="7">
    <source>
        <dbReference type="ARBA" id="ARBA00022927"/>
    </source>
</evidence>
<sequence length="442" mass="50229">METSILPYFLKVNLALAILYICYRLLFRNDTFFRLRRAVLLSVYLIAFLYPLLDISIWLSTRESVTEIVNYYSTILPLKTVVAADDTPLSTEADWLTIAESYMLLIYLAGITLLFLRCIIELFTVIRLRLRSPKQLINGTTIYVLPSQEEPYSFFGWIFASPESHTPPALEEILVHEKTHVRQLHSIDVVLGEIVCILCWINPFVWLLKKEISSNHEYLADEQVMLAGYNKKEYQYHLIGLEHPEMAIAKLYNNFSVLPLKKRITMLNKKRTGRVGKVKYLTLLPLAAGLLLLNNIDAMARIVSRQTTVPVPAEKTMIAPAPEAVSVEVATPLPPDDDKVYEVVDVMPEFPGGETELLKYMARNVKYPAESIKNKEEGSLSLSFIINKDGSLSDIKVVKSLTPLLDAEAVRVVKNMPKWTPGKVKGKVVRVAYTTPITYKYQ</sequence>
<evidence type="ECO:0000256" key="4">
    <source>
        <dbReference type="ARBA" id="ARBA00022475"/>
    </source>
</evidence>
<keyword evidence="6 10" id="KW-0812">Transmembrane</keyword>
<reference evidence="12 13" key="1">
    <citation type="submission" date="2013-04" db="EMBL/GenBank/DDBJ databases">
        <title>The Genome Sequence of Parabacteroides gordonii DSM 23371.</title>
        <authorList>
            <consortium name="The Broad Institute Genomics Platform"/>
            <person name="Earl A."/>
            <person name="Ward D."/>
            <person name="Feldgarden M."/>
            <person name="Gevers D."/>
            <person name="Martens E."/>
            <person name="Sakamoto M."/>
            <person name="Benno Y."/>
            <person name="Suzuki N."/>
            <person name="Matsunaga N."/>
            <person name="Koshihara K."/>
            <person name="Seki M."/>
            <person name="Komiya H."/>
            <person name="Walker B."/>
            <person name="Young S."/>
            <person name="Zeng Q."/>
            <person name="Gargeya S."/>
            <person name="Fitzgerald M."/>
            <person name="Haas B."/>
            <person name="Abouelleil A."/>
            <person name="Allen A.W."/>
            <person name="Alvarado L."/>
            <person name="Arachchi H.M."/>
            <person name="Berlin A.M."/>
            <person name="Chapman S.B."/>
            <person name="Gainer-Dewar J."/>
            <person name="Goldberg J."/>
            <person name="Griggs A."/>
            <person name="Gujja S."/>
            <person name="Hansen M."/>
            <person name="Howarth C."/>
            <person name="Imamovic A."/>
            <person name="Ireland A."/>
            <person name="Larimer J."/>
            <person name="McCowan C."/>
            <person name="Murphy C."/>
            <person name="Pearson M."/>
            <person name="Poon T.W."/>
            <person name="Priest M."/>
            <person name="Roberts A."/>
            <person name="Saif S."/>
            <person name="Shea T."/>
            <person name="Sisk P."/>
            <person name="Sykes S."/>
            <person name="Wortman J."/>
            <person name="Nusbaum C."/>
            <person name="Birren B."/>
        </authorList>
    </citation>
    <scope>NUCLEOTIDE SEQUENCE [LARGE SCALE GENOMIC DNA]</scope>
    <source>
        <strain evidence="12 13">MS-1</strain>
    </source>
</reference>
<dbReference type="EMBL" id="AQHW01000008">
    <property type="protein sequence ID" value="KKB58849.1"/>
    <property type="molecule type" value="Genomic_DNA"/>
</dbReference>
<organism evidence="12 13">
    <name type="scientific">Parabacteroides gordonii MS-1 = DSM 23371</name>
    <dbReference type="NCBI Taxonomy" id="1203610"/>
    <lineage>
        <taxon>Bacteria</taxon>
        <taxon>Pseudomonadati</taxon>
        <taxon>Bacteroidota</taxon>
        <taxon>Bacteroidia</taxon>
        <taxon>Bacteroidales</taxon>
        <taxon>Tannerellaceae</taxon>
        <taxon>Parabacteroides</taxon>
    </lineage>
</organism>
<evidence type="ECO:0000256" key="5">
    <source>
        <dbReference type="ARBA" id="ARBA00022519"/>
    </source>
</evidence>
<keyword evidence="9 10" id="KW-0472">Membrane</keyword>
<dbReference type="InterPro" id="IPR037682">
    <property type="entry name" value="TonB_C"/>
</dbReference>
<dbReference type="InterPro" id="IPR051045">
    <property type="entry name" value="TonB-dependent_transducer"/>
</dbReference>
<dbReference type="PATRIC" id="fig|1203610.3.peg.1076"/>
<dbReference type="PROSITE" id="PS52015">
    <property type="entry name" value="TONB_CTD"/>
    <property type="match status" value="1"/>
</dbReference>
<protein>
    <submittedName>
        <fullName evidence="12">TonB family domain-containing protein</fullName>
    </submittedName>
</protein>
<dbReference type="AlphaFoldDB" id="A0A0F5JMB0"/>
<dbReference type="PANTHER" id="PTHR33446">
    <property type="entry name" value="PROTEIN TONB-RELATED"/>
    <property type="match status" value="1"/>
</dbReference>
<dbReference type="GO" id="GO:0015031">
    <property type="term" value="P:protein transport"/>
    <property type="evidence" value="ECO:0007669"/>
    <property type="project" value="UniProtKB-KW"/>
</dbReference>
<evidence type="ECO:0000256" key="3">
    <source>
        <dbReference type="ARBA" id="ARBA00022448"/>
    </source>
</evidence>